<evidence type="ECO:0000313" key="3">
    <source>
        <dbReference type="EMBL" id="PRQ06260.1"/>
    </source>
</evidence>
<accession>A0A2S9YME6</accession>
<proteinExistence type="predicted"/>
<feature type="compositionally biased region" description="Acidic residues" evidence="1">
    <location>
        <begin position="76"/>
        <end position="98"/>
    </location>
</feature>
<keyword evidence="2" id="KW-0732">Signal</keyword>
<organism evidence="3 4">
    <name type="scientific">Enhygromyxa salina</name>
    <dbReference type="NCBI Taxonomy" id="215803"/>
    <lineage>
        <taxon>Bacteria</taxon>
        <taxon>Pseudomonadati</taxon>
        <taxon>Myxococcota</taxon>
        <taxon>Polyangia</taxon>
        <taxon>Nannocystales</taxon>
        <taxon>Nannocystaceae</taxon>
        <taxon>Enhygromyxa</taxon>
    </lineage>
</organism>
<dbReference type="RefSeq" id="WP_146157922.1">
    <property type="nucleotide sequence ID" value="NZ_PVNL01000078.1"/>
</dbReference>
<protein>
    <submittedName>
        <fullName evidence="3">Uncharacterized protein</fullName>
    </submittedName>
</protein>
<feature type="chain" id="PRO_5015450115" evidence="2">
    <location>
        <begin position="22"/>
        <end position="345"/>
    </location>
</feature>
<feature type="compositionally biased region" description="Low complexity" evidence="1">
    <location>
        <begin position="63"/>
        <end position="75"/>
    </location>
</feature>
<evidence type="ECO:0000256" key="1">
    <source>
        <dbReference type="SAM" id="MobiDB-lite"/>
    </source>
</evidence>
<gene>
    <name evidence="3" type="ORF">ENSA7_40370</name>
</gene>
<dbReference type="OrthoDB" id="5511631at2"/>
<reference evidence="3 4" key="1">
    <citation type="submission" date="2018-03" db="EMBL/GenBank/DDBJ databases">
        <title>Draft Genome Sequences of the Obligatory Marine Myxobacteria Enhygromyxa salina SWB007.</title>
        <authorList>
            <person name="Poehlein A."/>
            <person name="Moghaddam J.A."/>
            <person name="Harms H."/>
            <person name="Alanjari M."/>
            <person name="Koenig G.M."/>
            <person name="Daniel R."/>
            <person name="Schaeberle T.F."/>
        </authorList>
    </citation>
    <scope>NUCLEOTIDE SEQUENCE [LARGE SCALE GENOMIC DNA]</scope>
    <source>
        <strain evidence="3 4">SWB007</strain>
    </source>
</reference>
<dbReference type="AlphaFoldDB" id="A0A2S9YME6"/>
<feature type="compositionally biased region" description="Gly residues" evidence="1">
    <location>
        <begin position="30"/>
        <end position="39"/>
    </location>
</feature>
<dbReference type="EMBL" id="PVNL01000078">
    <property type="protein sequence ID" value="PRQ06260.1"/>
    <property type="molecule type" value="Genomic_DNA"/>
</dbReference>
<evidence type="ECO:0000313" key="4">
    <source>
        <dbReference type="Proteomes" id="UP000238823"/>
    </source>
</evidence>
<name>A0A2S9YME6_9BACT</name>
<feature type="signal peptide" evidence="2">
    <location>
        <begin position="1"/>
        <end position="21"/>
    </location>
</feature>
<sequence>MVNRWMLVTALGLLVSLTSGCPEPSDEAGDGWGGSGESGETGDGDGDGDGDGTSGDDDGGSGLENDGNVRPPLDTGDGDGDGDGDPAGDPGGEDDFTDDSNRCWDRTWNGDILPALIIDNTVGRVDDSLGSCGIDAAPDFQLGFMAPWTGSFTFDTIGSSFDTILYAHEGECSSTELACNDDFIGLESRITLNLEQGEIVTVTVDGAGAFEEGPLKLLITEALPPVCIPELIPPILPAQLLGDTTNALNQLASGCGGSDGQERVYQFIAPLPGTYRFDTEGSSFDTVLYTLDECAGPPLACNDDFAFEQHSQLDVQLLAAQSVLIVVDGREVDDVGAFVLNVKKL</sequence>
<dbReference type="Proteomes" id="UP000238823">
    <property type="component" value="Unassembled WGS sequence"/>
</dbReference>
<feature type="compositionally biased region" description="Acidic residues" evidence="1">
    <location>
        <begin position="40"/>
        <end position="59"/>
    </location>
</feature>
<comment type="caution">
    <text evidence="3">The sequence shown here is derived from an EMBL/GenBank/DDBJ whole genome shotgun (WGS) entry which is preliminary data.</text>
</comment>
<evidence type="ECO:0000256" key="2">
    <source>
        <dbReference type="SAM" id="SignalP"/>
    </source>
</evidence>
<feature type="region of interest" description="Disordered" evidence="1">
    <location>
        <begin position="22"/>
        <end position="101"/>
    </location>
</feature>
<dbReference type="PROSITE" id="PS51257">
    <property type="entry name" value="PROKAR_LIPOPROTEIN"/>
    <property type="match status" value="1"/>
</dbReference>